<dbReference type="Proteomes" id="UP000095287">
    <property type="component" value="Unplaced"/>
</dbReference>
<proteinExistence type="predicted"/>
<evidence type="ECO:0000256" key="1">
    <source>
        <dbReference type="SAM" id="MobiDB-lite"/>
    </source>
</evidence>
<accession>A0A1I7ZJI3</accession>
<evidence type="ECO:0000313" key="2">
    <source>
        <dbReference type="Proteomes" id="UP000095287"/>
    </source>
</evidence>
<reference evidence="3" key="1">
    <citation type="submission" date="2016-11" db="UniProtKB">
        <authorList>
            <consortium name="WormBaseParasite"/>
        </authorList>
    </citation>
    <scope>IDENTIFICATION</scope>
</reference>
<sequence>MFSCSEAEAHPFEIVWTALADGESIPKLLITTPNGLILEWRRIMTRRKAGVAIEFYRCISCELNNLHKGEKLPHLCVDASKPTSRTLVTDPEMIRHICCEATYIPMNFQRTEAGDMLNSTTPQQEEINFNLLNNFKHEDLTVSMALREPSEPPTKKTKCEDRNSNEQPSDLWSDFGNMIASMARRTASKNVDKAFRMQQGIFRLLHEYGENNHTA</sequence>
<evidence type="ECO:0000313" key="3">
    <source>
        <dbReference type="WBParaSite" id="L893_g27011.t1"/>
    </source>
</evidence>
<feature type="compositionally biased region" description="Basic and acidic residues" evidence="1">
    <location>
        <begin position="148"/>
        <end position="164"/>
    </location>
</feature>
<protein>
    <submittedName>
        <fullName evidence="3">SAND domain-containing protein</fullName>
    </submittedName>
</protein>
<keyword evidence="2" id="KW-1185">Reference proteome</keyword>
<organism evidence="2 3">
    <name type="scientific">Steinernema glaseri</name>
    <dbReference type="NCBI Taxonomy" id="37863"/>
    <lineage>
        <taxon>Eukaryota</taxon>
        <taxon>Metazoa</taxon>
        <taxon>Ecdysozoa</taxon>
        <taxon>Nematoda</taxon>
        <taxon>Chromadorea</taxon>
        <taxon>Rhabditida</taxon>
        <taxon>Tylenchina</taxon>
        <taxon>Panagrolaimomorpha</taxon>
        <taxon>Strongyloidoidea</taxon>
        <taxon>Steinernematidae</taxon>
        <taxon>Steinernema</taxon>
    </lineage>
</organism>
<dbReference type="AlphaFoldDB" id="A0A1I7ZJI3"/>
<dbReference type="WBParaSite" id="L893_g27011.t1">
    <property type="protein sequence ID" value="L893_g27011.t1"/>
    <property type="gene ID" value="L893_g27011"/>
</dbReference>
<name>A0A1I7ZJI3_9BILA</name>
<feature type="region of interest" description="Disordered" evidence="1">
    <location>
        <begin position="147"/>
        <end position="172"/>
    </location>
</feature>